<dbReference type="InterPro" id="IPR022398">
    <property type="entry name" value="Peptidase_S8_His-AS"/>
</dbReference>
<gene>
    <name evidence="8" type="ORF">H8704_05175</name>
</gene>
<dbReference type="Pfam" id="PF18425">
    <property type="entry name" value="CspB_prodomain"/>
    <property type="match status" value="1"/>
</dbReference>
<dbReference type="InterPro" id="IPR036852">
    <property type="entry name" value="Peptidase_S8/S53_dom_sf"/>
</dbReference>
<keyword evidence="3 5" id="KW-0378">Hydrolase</keyword>
<feature type="active site" description="Charge relay system" evidence="5">
    <location>
        <position position="529"/>
    </location>
</feature>
<comment type="similarity">
    <text evidence="1 5">Belongs to the peptidase S8 family.</text>
</comment>
<dbReference type="InterPro" id="IPR023828">
    <property type="entry name" value="Peptidase_S8_Ser-AS"/>
</dbReference>
<name>A0ABR7N0L3_9FIRM</name>
<comment type="caution">
    <text evidence="8">The sequence shown here is derived from an EMBL/GenBank/DDBJ whole genome shotgun (WGS) entry which is preliminary data.</text>
</comment>
<evidence type="ECO:0000256" key="5">
    <source>
        <dbReference type="PROSITE-ProRule" id="PRU01240"/>
    </source>
</evidence>
<evidence type="ECO:0000256" key="2">
    <source>
        <dbReference type="ARBA" id="ARBA00022670"/>
    </source>
</evidence>
<dbReference type="CDD" id="cd07478">
    <property type="entry name" value="Peptidases_S8_CspA-like"/>
    <property type="match status" value="1"/>
</dbReference>
<dbReference type="PANTHER" id="PTHR43806">
    <property type="entry name" value="PEPTIDASE S8"/>
    <property type="match status" value="1"/>
</dbReference>
<dbReference type="InterPro" id="IPR041365">
    <property type="entry name" value="CspB_prodomain"/>
</dbReference>
<dbReference type="RefSeq" id="WP_249297578.1">
    <property type="nucleotide sequence ID" value="NZ_JACRSX010000004.1"/>
</dbReference>
<feature type="domain" description="Csp protease B prodomain" evidence="7">
    <location>
        <begin position="5"/>
        <end position="94"/>
    </location>
</feature>
<dbReference type="Pfam" id="PF00082">
    <property type="entry name" value="Peptidase_S8"/>
    <property type="match status" value="2"/>
</dbReference>
<dbReference type="InterPro" id="IPR050131">
    <property type="entry name" value="Peptidase_S8_subtilisin-like"/>
</dbReference>
<accession>A0ABR7N0L3</accession>
<dbReference type="PANTHER" id="PTHR43806:SF11">
    <property type="entry name" value="CEREVISIN-RELATED"/>
    <property type="match status" value="1"/>
</dbReference>
<dbReference type="InterPro" id="IPR015500">
    <property type="entry name" value="Peptidase_S8_subtilisin-rel"/>
</dbReference>
<evidence type="ECO:0000313" key="9">
    <source>
        <dbReference type="Proteomes" id="UP000606193"/>
    </source>
</evidence>
<evidence type="ECO:0000256" key="4">
    <source>
        <dbReference type="ARBA" id="ARBA00022825"/>
    </source>
</evidence>
<proteinExistence type="inferred from homology"/>
<dbReference type="Gene3D" id="3.40.50.200">
    <property type="entry name" value="Peptidase S8/S53 domain"/>
    <property type="match status" value="1"/>
</dbReference>
<feature type="domain" description="Peptidase S8/S53" evidence="6">
    <location>
        <begin position="463"/>
        <end position="585"/>
    </location>
</feature>
<evidence type="ECO:0000256" key="3">
    <source>
        <dbReference type="ARBA" id="ARBA00022801"/>
    </source>
</evidence>
<evidence type="ECO:0000256" key="1">
    <source>
        <dbReference type="ARBA" id="ARBA00011073"/>
    </source>
</evidence>
<evidence type="ECO:0000259" key="6">
    <source>
        <dbReference type="Pfam" id="PF00082"/>
    </source>
</evidence>
<organism evidence="8 9">
    <name type="scientific">Jutongia huaianensis</name>
    <dbReference type="NCBI Taxonomy" id="2763668"/>
    <lineage>
        <taxon>Bacteria</taxon>
        <taxon>Bacillati</taxon>
        <taxon>Bacillota</taxon>
        <taxon>Clostridia</taxon>
        <taxon>Lachnospirales</taxon>
        <taxon>Lachnospiraceae</taxon>
        <taxon>Jutongia</taxon>
    </lineage>
</organism>
<dbReference type="PROSITE" id="PS51892">
    <property type="entry name" value="SUBTILASE"/>
    <property type="match status" value="1"/>
</dbReference>
<dbReference type="PRINTS" id="PR00723">
    <property type="entry name" value="SUBTILISIN"/>
</dbReference>
<dbReference type="InterPro" id="IPR034045">
    <property type="entry name" value="Pep_S8_CspA-like"/>
</dbReference>
<evidence type="ECO:0000259" key="7">
    <source>
        <dbReference type="Pfam" id="PF18425"/>
    </source>
</evidence>
<dbReference type="InterPro" id="IPR000209">
    <property type="entry name" value="Peptidase_S8/S53_dom"/>
</dbReference>
<dbReference type="EMBL" id="JACRSX010000004">
    <property type="protein sequence ID" value="MBC8562029.1"/>
    <property type="molecule type" value="Genomic_DNA"/>
</dbReference>
<dbReference type="PROSITE" id="PS00137">
    <property type="entry name" value="SUBTILASE_HIS"/>
    <property type="match status" value="1"/>
</dbReference>
<reference evidence="8 9" key="1">
    <citation type="submission" date="2020-08" db="EMBL/GenBank/DDBJ databases">
        <title>Genome public.</title>
        <authorList>
            <person name="Liu C."/>
            <person name="Sun Q."/>
        </authorList>
    </citation>
    <scope>NUCLEOTIDE SEQUENCE [LARGE SCALE GENOMIC DNA]</scope>
    <source>
        <strain evidence="8 9">NSJ-37</strain>
    </source>
</reference>
<dbReference type="Proteomes" id="UP000606193">
    <property type="component" value="Unassembled WGS sequence"/>
</dbReference>
<keyword evidence="2 5" id="KW-0645">Protease</keyword>
<dbReference type="Gene3D" id="2.60.120.1290">
    <property type="match status" value="1"/>
</dbReference>
<dbReference type="SUPFAM" id="SSF52743">
    <property type="entry name" value="Subtilisin-like"/>
    <property type="match status" value="1"/>
</dbReference>
<feature type="domain" description="Peptidase S8/S53" evidence="6">
    <location>
        <begin position="133"/>
        <end position="322"/>
    </location>
</feature>
<keyword evidence="9" id="KW-1185">Reference proteome</keyword>
<dbReference type="PROSITE" id="PS00138">
    <property type="entry name" value="SUBTILASE_SER"/>
    <property type="match status" value="1"/>
</dbReference>
<protein>
    <submittedName>
        <fullName evidence="8">S8 family peptidase</fullName>
    </submittedName>
</protein>
<evidence type="ECO:0000313" key="8">
    <source>
        <dbReference type="EMBL" id="MBC8562029.1"/>
    </source>
</evidence>
<keyword evidence="4 5" id="KW-0720">Serine protease</keyword>
<sequence>MENDEKLDSEFRFALDLPEREREQSNTLNTGYDESTATWRVIVRYYGNLYEVERRLPGVQVIPLYHQYGIVRVPEEQLEALAALPQIQYMEKPKEVYFSLDAGRGASCINSVQGNLSVDQEYEAGDLRNGLTGRGVIVGVADSGIDLTHPAFRNPDGTTRILALWDQGGIPDPSVGLEAPERYRQGVEWTKEQIDQVLLGEREDISLPQDTGSGHGTAVTGVAAGNGAGSAGYRYRGIAIESPILFVKLSTGGEGFSRTTELMEALDYMVRKAESFGMPVSLNVSYGNNNGAHDGGSLFEGYISQLAGVWKSVISVAAGNEGDARHHARVRLENEPRQIRFVIGAGEKNLSLQMWKQYTDDFTVFLEAPDGTRILIEETREVRRYELQRTWIYVYYGEPTPAQIWQEIYMEWLPTEGQEGVLPEGVWSLWLIPEKITGGVVELWLPTTELVGLSTGFLEPEPDTTMTIPATADGIVVVGAYQVSNDVVASFSGRGNTADGRMAPTLVAPGVEVVTAAPGERYTARTGTSIATPFAAGSAALMMEWGIVQGNDPYLYGEKIRAYLMKGARKLPGQESVPDKKAGWGALCLAASLPKLL</sequence>
<feature type="active site" description="Charge relay system" evidence="5">
    <location>
        <position position="142"/>
    </location>
</feature>
<dbReference type="Gene3D" id="3.30.70.2980">
    <property type="match status" value="1"/>
</dbReference>
<feature type="active site" description="Charge relay system" evidence="5">
    <location>
        <position position="215"/>
    </location>
</feature>